<comment type="caution">
    <text evidence="6">The sequence shown here is derived from an EMBL/GenBank/DDBJ whole genome shotgun (WGS) entry which is preliminary data.</text>
</comment>
<dbReference type="PANTHER" id="PTHR13848">
    <property type="entry name" value="PROTEIN YIPPEE-LIKE CG15309-RELATED"/>
    <property type="match status" value="1"/>
</dbReference>
<dbReference type="EMBL" id="JAIWQS010000002">
    <property type="protein sequence ID" value="KAJ8771353.1"/>
    <property type="molecule type" value="Genomic_DNA"/>
</dbReference>
<organism evidence="6 7">
    <name type="scientific">Erythroxylum novogranatense</name>
    <dbReference type="NCBI Taxonomy" id="1862640"/>
    <lineage>
        <taxon>Eukaryota</taxon>
        <taxon>Viridiplantae</taxon>
        <taxon>Streptophyta</taxon>
        <taxon>Embryophyta</taxon>
        <taxon>Tracheophyta</taxon>
        <taxon>Spermatophyta</taxon>
        <taxon>Magnoliopsida</taxon>
        <taxon>eudicotyledons</taxon>
        <taxon>Gunneridae</taxon>
        <taxon>Pentapetalae</taxon>
        <taxon>rosids</taxon>
        <taxon>fabids</taxon>
        <taxon>Malpighiales</taxon>
        <taxon>Erythroxylaceae</taxon>
        <taxon>Erythroxylum</taxon>
    </lineage>
</organism>
<feature type="domain" description="Yippee" evidence="5">
    <location>
        <begin position="9"/>
        <end position="106"/>
    </location>
</feature>
<evidence type="ECO:0000256" key="4">
    <source>
        <dbReference type="RuleBase" id="RU110713"/>
    </source>
</evidence>
<proteinExistence type="inferred from homology"/>
<dbReference type="InterPro" id="IPR034751">
    <property type="entry name" value="Yippee"/>
</dbReference>
<dbReference type="Pfam" id="PF03226">
    <property type="entry name" value="Yippee-Mis18"/>
    <property type="match status" value="1"/>
</dbReference>
<dbReference type="InterPro" id="IPR004910">
    <property type="entry name" value="Yippee/Mis18/Cereblon"/>
</dbReference>
<keyword evidence="7" id="KW-1185">Reference proteome</keyword>
<reference evidence="6 7" key="1">
    <citation type="submission" date="2021-09" db="EMBL/GenBank/DDBJ databases">
        <title>Genomic insights and catalytic innovation underlie evolution of tropane alkaloids biosynthesis.</title>
        <authorList>
            <person name="Wang Y.-J."/>
            <person name="Tian T."/>
            <person name="Huang J.-P."/>
            <person name="Huang S.-X."/>
        </authorList>
    </citation>
    <scope>NUCLEOTIDE SEQUENCE [LARGE SCALE GENOMIC DNA]</scope>
    <source>
        <strain evidence="6">KIB-2018</strain>
        <tissue evidence="6">Leaf</tissue>
    </source>
</reference>
<evidence type="ECO:0000313" key="6">
    <source>
        <dbReference type="EMBL" id="KAJ8771353.1"/>
    </source>
</evidence>
<sequence>MAEDAGGDPLYSCKNCRNPLAFRSDLLSKAFLAKSGQAYMFSHVMNAMLGKKEDKQLITGLFTISKTYCSKCGEELGWMYVKAYDPKQMFKQGRFIIEKAKIVKQY</sequence>
<dbReference type="Proteomes" id="UP001159364">
    <property type="component" value="Linkage Group LG02"/>
</dbReference>
<name>A0AAV8TYZ8_9ROSI</name>
<dbReference type="GO" id="GO:0046872">
    <property type="term" value="F:metal ion binding"/>
    <property type="evidence" value="ECO:0007669"/>
    <property type="project" value="UniProtKB-KW"/>
</dbReference>
<accession>A0AAV8TYZ8</accession>
<gene>
    <name evidence="6" type="ORF">K2173_026530</name>
</gene>
<dbReference type="PROSITE" id="PS51792">
    <property type="entry name" value="YIPPEE"/>
    <property type="match status" value="1"/>
</dbReference>
<evidence type="ECO:0000256" key="3">
    <source>
        <dbReference type="ARBA" id="ARBA00022833"/>
    </source>
</evidence>
<evidence type="ECO:0000259" key="5">
    <source>
        <dbReference type="PROSITE" id="PS51792"/>
    </source>
</evidence>
<comment type="similarity">
    <text evidence="1 4">Belongs to the yippee family.</text>
</comment>
<keyword evidence="2" id="KW-0479">Metal-binding</keyword>
<evidence type="ECO:0000313" key="7">
    <source>
        <dbReference type="Proteomes" id="UP001159364"/>
    </source>
</evidence>
<evidence type="ECO:0000256" key="2">
    <source>
        <dbReference type="ARBA" id="ARBA00022723"/>
    </source>
</evidence>
<dbReference type="AlphaFoldDB" id="A0AAV8TYZ8"/>
<protein>
    <recommendedName>
        <fullName evidence="4">Protein yippee-like</fullName>
    </recommendedName>
</protein>
<dbReference type="InterPro" id="IPR039058">
    <property type="entry name" value="Yippee_fam"/>
</dbReference>
<evidence type="ECO:0000256" key="1">
    <source>
        <dbReference type="ARBA" id="ARBA00005613"/>
    </source>
</evidence>
<keyword evidence="3" id="KW-0862">Zinc</keyword>